<organism evidence="2">
    <name type="scientific">Arion vulgaris</name>
    <dbReference type="NCBI Taxonomy" id="1028688"/>
    <lineage>
        <taxon>Eukaryota</taxon>
        <taxon>Metazoa</taxon>
        <taxon>Spiralia</taxon>
        <taxon>Lophotrochozoa</taxon>
        <taxon>Mollusca</taxon>
        <taxon>Gastropoda</taxon>
        <taxon>Heterobranchia</taxon>
        <taxon>Euthyneura</taxon>
        <taxon>Panpulmonata</taxon>
        <taxon>Eupulmonata</taxon>
        <taxon>Stylommatophora</taxon>
        <taxon>Helicina</taxon>
        <taxon>Arionoidea</taxon>
        <taxon>Arionidae</taxon>
        <taxon>Arion</taxon>
    </lineage>
</organism>
<gene>
    <name evidence="2" type="primary">ORF40635</name>
</gene>
<feature type="region of interest" description="Disordered" evidence="1">
    <location>
        <begin position="89"/>
        <end position="108"/>
    </location>
</feature>
<dbReference type="AlphaFoldDB" id="A0A0B6YX31"/>
<evidence type="ECO:0000313" key="2">
    <source>
        <dbReference type="EMBL" id="CEK60884.1"/>
    </source>
</evidence>
<accession>A0A0B6YX31</accession>
<feature type="compositionally biased region" description="Low complexity" evidence="1">
    <location>
        <begin position="91"/>
        <end position="105"/>
    </location>
</feature>
<sequence length="130" mass="13810">DLDVTSPAKSDSGISPLKQCIISDEKMLDVSASDMDIDSSLNSAENGVLSLNSSDDCGEQISVENNNVYSSLDVLDLKQETNIDNVSCELDSSNADSENSHSSGSPGAVNVVVKEEIFEDDEGHTVLLQK</sequence>
<feature type="non-terminal residue" evidence="2">
    <location>
        <position position="130"/>
    </location>
</feature>
<protein>
    <submittedName>
        <fullName evidence="2">Uncharacterized protein</fullName>
    </submittedName>
</protein>
<evidence type="ECO:0000256" key="1">
    <source>
        <dbReference type="SAM" id="MobiDB-lite"/>
    </source>
</evidence>
<proteinExistence type="predicted"/>
<dbReference type="EMBL" id="HACG01014019">
    <property type="protein sequence ID" value="CEK60884.1"/>
    <property type="molecule type" value="Transcribed_RNA"/>
</dbReference>
<name>A0A0B6YX31_9EUPU</name>
<feature type="non-terminal residue" evidence="2">
    <location>
        <position position="1"/>
    </location>
</feature>
<reference evidence="2" key="1">
    <citation type="submission" date="2014-12" db="EMBL/GenBank/DDBJ databases">
        <title>Insight into the proteome of Arion vulgaris.</title>
        <authorList>
            <person name="Aradska J."/>
            <person name="Bulat T."/>
            <person name="Smidak R."/>
            <person name="Sarate P."/>
            <person name="Gangsoo J."/>
            <person name="Sialana F."/>
            <person name="Bilban M."/>
            <person name="Lubec G."/>
        </authorList>
    </citation>
    <scope>NUCLEOTIDE SEQUENCE</scope>
    <source>
        <tissue evidence="2">Skin</tissue>
    </source>
</reference>